<feature type="transmembrane region" description="Helical" evidence="1">
    <location>
        <begin position="215"/>
        <end position="235"/>
    </location>
</feature>
<accession>A0A9P8P4J8</accession>
<dbReference type="EMBL" id="JAEUBD010001178">
    <property type="protein sequence ID" value="KAH3664914.1"/>
    <property type="molecule type" value="Genomic_DNA"/>
</dbReference>
<reference evidence="2" key="1">
    <citation type="journal article" date="2021" name="Open Biol.">
        <title>Shared evolutionary footprints suggest mitochondrial oxidative damage underlies multiple complex I losses in fungi.</title>
        <authorList>
            <person name="Schikora-Tamarit M.A."/>
            <person name="Marcet-Houben M."/>
            <person name="Nosek J."/>
            <person name="Gabaldon T."/>
        </authorList>
    </citation>
    <scope>NUCLEOTIDE SEQUENCE</scope>
    <source>
        <strain evidence="2">NCAIM Y.01608</strain>
    </source>
</reference>
<dbReference type="AlphaFoldDB" id="A0A9P8P4J8"/>
<keyword evidence="1" id="KW-0472">Membrane</keyword>
<organism evidence="2 3">
    <name type="scientific">Ogataea polymorpha</name>
    <dbReference type="NCBI Taxonomy" id="460523"/>
    <lineage>
        <taxon>Eukaryota</taxon>
        <taxon>Fungi</taxon>
        <taxon>Dikarya</taxon>
        <taxon>Ascomycota</taxon>
        <taxon>Saccharomycotina</taxon>
        <taxon>Pichiomycetes</taxon>
        <taxon>Pichiales</taxon>
        <taxon>Pichiaceae</taxon>
        <taxon>Ogataea</taxon>
    </lineage>
</organism>
<evidence type="ECO:0000313" key="3">
    <source>
        <dbReference type="Proteomes" id="UP000788993"/>
    </source>
</evidence>
<evidence type="ECO:0000256" key="1">
    <source>
        <dbReference type="SAM" id="Phobius"/>
    </source>
</evidence>
<keyword evidence="1" id="KW-1133">Transmembrane helix</keyword>
<evidence type="ECO:0000313" key="2">
    <source>
        <dbReference type="EMBL" id="KAH3664914.1"/>
    </source>
</evidence>
<proteinExistence type="predicted"/>
<gene>
    <name evidence="2" type="ORF">OGATHE_003729</name>
</gene>
<protein>
    <submittedName>
        <fullName evidence="2">Uncharacterized protein</fullName>
    </submittedName>
</protein>
<comment type="caution">
    <text evidence="2">The sequence shown here is derived from an EMBL/GenBank/DDBJ whole genome shotgun (WGS) entry which is preliminary data.</text>
</comment>
<feature type="transmembrane region" description="Helical" evidence="1">
    <location>
        <begin position="247"/>
        <end position="266"/>
    </location>
</feature>
<keyword evidence="1" id="KW-0812">Transmembrane</keyword>
<name>A0A9P8P4J8_9ASCO</name>
<reference evidence="2" key="2">
    <citation type="submission" date="2021-01" db="EMBL/GenBank/DDBJ databases">
        <authorList>
            <person name="Schikora-Tamarit M.A."/>
        </authorList>
    </citation>
    <scope>NUCLEOTIDE SEQUENCE</scope>
    <source>
        <strain evidence="2">NCAIM Y.01608</strain>
    </source>
</reference>
<keyword evidence="3" id="KW-1185">Reference proteome</keyword>
<sequence>MSSFDDYGKSPLEVEFEAEFRYCSSDMRPLANREPKLVRGITLQTTVSELLNLCDEQDVLEIVIENEHSSKSLDPSLPLYHILKCGANVTTDQVPTIISISVLLPGSVAQLKKYVVAITDELGRENKVELTSQDCILVDNHQTGYDSYVLLSNAGRQKLATLAPLNTEFHARSAPAAREWSASMGQVFATSLHLLFSTPSLLVRGAVHFATQGTFWRLVNISWVVIKLAIGVVVVGTSAQVKNVSVVRNFIADIFLGYIILGTIVGRDLWTSLRDLVEDDLPESAQSAVLPMVQKGLSLSDLVQQKLELSIIQLLRFLLQHERRGPLQLPGKNRPEGQLDLKRELKHYLCVALQDAILLVITLHPTVFLLCQQELQKQQELVEKMLRDQQEREQIDLSAQQE</sequence>
<dbReference type="Proteomes" id="UP000788993">
    <property type="component" value="Unassembled WGS sequence"/>
</dbReference>